<dbReference type="GO" id="GO:0003676">
    <property type="term" value="F:nucleic acid binding"/>
    <property type="evidence" value="ECO:0007669"/>
    <property type="project" value="InterPro"/>
</dbReference>
<keyword evidence="1" id="KW-0433">Leucine-rich repeat</keyword>
<dbReference type="InterPro" id="IPR036875">
    <property type="entry name" value="Znf_CCHC_sf"/>
</dbReference>
<dbReference type="PANTHER" id="PTHR11439">
    <property type="entry name" value="GAG-POL-RELATED RETROTRANSPOSON"/>
    <property type="match status" value="1"/>
</dbReference>
<dbReference type="Pfam" id="PF14244">
    <property type="entry name" value="Retrotran_gag_3"/>
    <property type="match status" value="1"/>
</dbReference>
<feature type="compositionally biased region" description="Polar residues" evidence="3">
    <location>
        <begin position="640"/>
        <end position="661"/>
    </location>
</feature>
<evidence type="ECO:0000259" key="4">
    <source>
        <dbReference type="Pfam" id="PF03732"/>
    </source>
</evidence>
<dbReference type="Pfam" id="PF03732">
    <property type="entry name" value="Retrotrans_gag"/>
    <property type="match status" value="1"/>
</dbReference>
<accession>A0A438GBE7</accession>
<dbReference type="EMBL" id="QGNW01000494">
    <property type="protein sequence ID" value="RVW69506.1"/>
    <property type="molecule type" value="Genomic_DNA"/>
</dbReference>
<feature type="compositionally biased region" description="Low complexity" evidence="3">
    <location>
        <begin position="519"/>
        <end position="528"/>
    </location>
</feature>
<gene>
    <name evidence="8" type="primary">RE1_631</name>
    <name evidence="8" type="ORF">CK203_063812</name>
</gene>
<dbReference type="InterPro" id="IPR005162">
    <property type="entry name" value="Retrotrans_gag_dom"/>
</dbReference>
<sequence>MLSSTFNSDDLSLLALKATIMSDPTRVLGIWSEYDLVLCQWVGISCSFTSQVGFPSLSGSSSSRLVSPALLRKLYEKIRSNMCIYILHSVNEKSIQFEANLFILVMVSEQEQQTTMAGSQKASGSENKTIDPSHPLYIHHSDQPGHVLVPIKLNGVNYQSWSKAVIHALTAKKKIGFVDGTVEEPSQENEPFMFEQWNQCNSMILSWLTHAVESDIAEGIIHAKTAREVWVDLRDQFSQKNAPAVFQIQKSIATMSQGTMTVAAYFTKIKALWDELETYRSPLTCNQRQAHLEQREEDRLMQFLMGLNESYKAVRSNILMMSPLPNVRQAYSLIVQEEMQRQVSSEPTENFSIAAAVPGKGGNPRQKMCDHCNRSGHTIDECRTLKFHCKFCDKRGHTEDRCRLKNGSNNKTGQFRGQRPFGRGNQPSANATKSQEMSDSTSSSTVQGFTTEQIQQLAQAIRALNHSNSGNIDSYANAAGATDHIVSHMSLFTYLKPSNVTAVNLPNGLGFGEDDWLGSSQSQQHSPSLPLPLPISFDSTPQPISLPRFSPSSTPPLSHHNPVSSPPSSNTDVPEPLSPESVASPLPSSPSPSSLSSPPSVPSVPSNTSAPSPTHEPPLRRSTRHIQPPAWHHDYAMSAQLNHSSTQSSSRQAQIEPSSFEQADCDPRWHQAMSTKLQALERNNTWEMVPLSPGHKPIGCRWVYKIKYHSDGTIERYKARLVAKGYTQVAGIDYQETFSPTAKLTTLRCLLTVAASRNWYIHQLDVHNAFLHGNLQEEVYMTPPPGLRRQGENLVCRLRKSIYGLKQASRNWFSTFTATVKSTGYIQSKADYSLFTKSQGNKFTAILIYVDDILLTGNDLHEIKMLKTHLLKRFFIKDLGELKYFLGIEFSRSKKGIFMSQRKYALDILQDTGLTGVKPEKFPMEQNLKLTDEDGELLHDPSRYRRLVGRLIYLTVTRPDIVYSVRTLSQFMNTPRKPHWEAALRVLRYIKGSPGQGLFLPSENNLTLSAFCDSNWGGCRMSRRSVSSYCVFLGSSLISWKSKKQTNVSRSSAEAEYRAMANTCLELTWLRYILKDLKVELDKPAPLFCDNQAALYIAANPVFHERTKHIEIDCHIVREKLQAGVIRSCYVSTKMQLADVFTKALGREQFEFLCTKLGVLDLHSPT</sequence>
<feature type="region of interest" description="Disordered" evidence="3">
    <location>
        <begin position="400"/>
        <end position="447"/>
    </location>
</feature>
<evidence type="ECO:0000313" key="8">
    <source>
        <dbReference type="EMBL" id="RVW69506.1"/>
    </source>
</evidence>
<name>A0A438GBE7_VITVI</name>
<feature type="domain" description="Retrotransposon Copia-like N-terminal" evidence="7">
    <location>
        <begin position="139"/>
        <end position="186"/>
    </location>
</feature>
<reference evidence="8 9" key="1">
    <citation type="journal article" date="2018" name="PLoS Genet.">
        <title>Population sequencing reveals clonal diversity and ancestral inbreeding in the grapevine cultivar Chardonnay.</title>
        <authorList>
            <person name="Roach M.J."/>
            <person name="Johnson D.L."/>
            <person name="Bohlmann J."/>
            <person name="van Vuuren H.J."/>
            <person name="Jones S.J."/>
            <person name="Pretorius I.S."/>
            <person name="Schmidt S.A."/>
            <person name="Borneman A.R."/>
        </authorList>
    </citation>
    <scope>NUCLEOTIDE SEQUENCE [LARGE SCALE GENOMIC DNA]</scope>
    <source>
        <strain evidence="9">cv. Chardonnay</strain>
        <tissue evidence="8">Leaf</tissue>
    </source>
</reference>
<organism evidence="8 9">
    <name type="scientific">Vitis vinifera</name>
    <name type="common">Grape</name>
    <dbReference type="NCBI Taxonomy" id="29760"/>
    <lineage>
        <taxon>Eukaryota</taxon>
        <taxon>Viridiplantae</taxon>
        <taxon>Streptophyta</taxon>
        <taxon>Embryophyta</taxon>
        <taxon>Tracheophyta</taxon>
        <taxon>Spermatophyta</taxon>
        <taxon>Magnoliopsida</taxon>
        <taxon>eudicotyledons</taxon>
        <taxon>Gunneridae</taxon>
        <taxon>Pentapetalae</taxon>
        <taxon>rosids</taxon>
        <taxon>Vitales</taxon>
        <taxon>Vitaceae</taxon>
        <taxon>Viteae</taxon>
        <taxon>Vitis</taxon>
    </lineage>
</organism>
<dbReference type="Pfam" id="PF08263">
    <property type="entry name" value="LRRNT_2"/>
    <property type="match status" value="1"/>
</dbReference>
<dbReference type="PANTHER" id="PTHR11439:SF487">
    <property type="entry name" value="RNA-DIRECTED DNA POLYMERASE"/>
    <property type="match status" value="1"/>
</dbReference>
<dbReference type="AlphaFoldDB" id="A0A438GBE7"/>
<evidence type="ECO:0000259" key="6">
    <source>
        <dbReference type="Pfam" id="PF08263"/>
    </source>
</evidence>
<evidence type="ECO:0000259" key="5">
    <source>
        <dbReference type="Pfam" id="PF07727"/>
    </source>
</evidence>
<dbReference type="CDD" id="cd09272">
    <property type="entry name" value="RNase_HI_RT_Ty1"/>
    <property type="match status" value="1"/>
</dbReference>
<dbReference type="InterPro" id="IPR029472">
    <property type="entry name" value="Copia-like_N"/>
</dbReference>
<feature type="domain" description="Reverse transcriptase Ty1/copia-type" evidence="5">
    <location>
        <begin position="683"/>
        <end position="925"/>
    </location>
</feature>
<feature type="domain" description="Leucine-rich repeat-containing N-terminal plant-type" evidence="6">
    <location>
        <begin position="7"/>
        <end position="47"/>
    </location>
</feature>
<evidence type="ECO:0000313" key="9">
    <source>
        <dbReference type="Proteomes" id="UP000288805"/>
    </source>
</evidence>
<feature type="compositionally biased region" description="Low complexity" evidence="3">
    <location>
        <begin position="413"/>
        <end position="445"/>
    </location>
</feature>
<evidence type="ECO:0000256" key="3">
    <source>
        <dbReference type="SAM" id="MobiDB-lite"/>
    </source>
</evidence>
<feature type="domain" description="Retrotransposon gag" evidence="4">
    <location>
        <begin position="204"/>
        <end position="309"/>
    </location>
</feature>
<dbReference type="SUPFAM" id="SSF56672">
    <property type="entry name" value="DNA/RNA polymerases"/>
    <property type="match status" value="1"/>
</dbReference>
<dbReference type="Pfam" id="PF07727">
    <property type="entry name" value="RVT_2"/>
    <property type="match status" value="1"/>
</dbReference>
<dbReference type="Proteomes" id="UP000288805">
    <property type="component" value="Unassembled WGS sequence"/>
</dbReference>
<comment type="caution">
    <text evidence="8">The sequence shown here is derived from an EMBL/GenBank/DDBJ whole genome shotgun (WGS) entry which is preliminary data.</text>
</comment>
<protein>
    <submittedName>
        <fullName evidence="8">Retrovirus-related Pol polyprotein from transposon RE1</fullName>
    </submittedName>
</protein>
<dbReference type="InterPro" id="IPR043502">
    <property type="entry name" value="DNA/RNA_pol_sf"/>
</dbReference>
<dbReference type="InterPro" id="IPR013210">
    <property type="entry name" value="LRR_N_plant-typ"/>
</dbReference>
<keyword evidence="2" id="KW-0677">Repeat</keyword>
<evidence type="ECO:0000256" key="1">
    <source>
        <dbReference type="ARBA" id="ARBA00022614"/>
    </source>
</evidence>
<dbReference type="GO" id="GO:0008270">
    <property type="term" value="F:zinc ion binding"/>
    <property type="evidence" value="ECO:0007669"/>
    <property type="project" value="InterPro"/>
</dbReference>
<dbReference type="SUPFAM" id="SSF57756">
    <property type="entry name" value="Retrovirus zinc finger-like domains"/>
    <property type="match status" value="1"/>
</dbReference>
<feature type="region of interest" description="Disordered" evidence="3">
    <location>
        <begin position="640"/>
        <end position="665"/>
    </location>
</feature>
<proteinExistence type="predicted"/>
<feature type="compositionally biased region" description="Low complexity" evidence="3">
    <location>
        <begin position="555"/>
        <end position="613"/>
    </location>
</feature>
<evidence type="ECO:0000256" key="2">
    <source>
        <dbReference type="ARBA" id="ARBA00022737"/>
    </source>
</evidence>
<feature type="region of interest" description="Disordered" evidence="3">
    <location>
        <begin position="515"/>
        <end position="624"/>
    </location>
</feature>
<dbReference type="InterPro" id="IPR013103">
    <property type="entry name" value="RVT_2"/>
</dbReference>
<evidence type="ECO:0000259" key="7">
    <source>
        <dbReference type="Pfam" id="PF14244"/>
    </source>
</evidence>